<comment type="caution">
    <text evidence="6">The sequence shown here is derived from an EMBL/GenBank/DDBJ whole genome shotgun (WGS) entry which is preliminary data.</text>
</comment>
<accession>A0A7C1E5Z5</accession>
<protein>
    <submittedName>
        <fullName evidence="6">tRNA-intron lyase</fullName>
        <ecNumber evidence="6">4.6.1.16</ecNumber>
    </submittedName>
</protein>
<feature type="domain" description="tRNA intron endonuclease N-terminal" evidence="5">
    <location>
        <begin position="16"/>
        <end position="89"/>
    </location>
</feature>
<organism evidence="6">
    <name type="scientific">Fervidicoccus fontis</name>
    <dbReference type="NCBI Taxonomy" id="683846"/>
    <lineage>
        <taxon>Archaea</taxon>
        <taxon>Thermoproteota</taxon>
        <taxon>Thermoprotei</taxon>
        <taxon>Fervidicoccales</taxon>
        <taxon>Fervidicoccaceae</taxon>
        <taxon>Fervidicoccus</taxon>
    </lineage>
</organism>
<evidence type="ECO:0000259" key="5">
    <source>
        <dbReference type="Pfam" id="PF02778"/>
    </source>
</evidence>
<dbReference type="EMBL" id="DSDY01000155">
    <property type="protein sequence ID" value="HDS10963.1"/>
    <property type="molecule type" value="Genomic_DNA"/>
</dbReference>
<comment type="function">
    <text evidence="3">Endonuclease that removes tRNA introns. Cleaves pre-tRNA at the 5'- and 3'-splice sites to release the intron. The products are an intron and two tRNA half-molecules bearing 2',3' cyclic phosphate and 5'-OH termini. Recognizes a pseudosymmetric substrate in which 2 bulged loops of 3 bases are separated by a stem of 4 bp.</text>
</comment>
<proteinExistence type="predicted"/>
<dbReference type="InterPro" id="IPR036740">
    <property type="entry name" value="tRNA_intron_Endonuc_N_sf"/>
</dbReference>
<dbReference type="Pfam" id="PF02778">
    <property type="entry name" value="tRNA_int_endo_N"/>
    <property type="match status" value="1"/>
</dbReference>
<dbReference type="SUPFAM" id="SSF55267">
    <property type="entry name" value="tRNA-intron endonuclease N-terminal domain-like"/>
    <property type="match status" value="1"/>
</dbReference>
<reference evidence="6" key="1">
    <citation type="journal article" date="2020" name="mSystems">
        <title>Genome- and Community-Level Interaction Insights into Carbon Utilization and Element Cycling Functions of Hydrothermarchaeota in Hydrothermal Sediment.</title>
        <authorList>
            <person name="Zhou Z."/>
            <person name="Liu Y."/>
            <person name="Xu W."/>
            <person name="Pan J."/>
            <person name="Luo Z.H."/>
            <person name="Li M."/>
        </authorList>
    </citation>
    <scope>NUCLEOTIDE SEQUENCE [LARGE SCALE GENOMIC DNA]</scope>
    <source>
        <strain evidence="6">SpSt-123</strain>
    </source>
</reference>
<dbReference type="CDD" id="cd22363">
    <property type="entry name" value="tRNA-intron_lyase_C"/>
    <property type="match status" value="1"/>
</dbReference>
<dbReference type="GO" id="GO:0005737">
    <property type="term" value="C:cytoplasm"/>
    <property type="evidence" value="ECO:0007669"/>
    <property type="project" value="TreeGrafter"/>
</dbReference>
<dbReference type="InterPro" id="IPR006676">
    <property type="entry name" value="tRNA_splic"/>
</dbReference>
<dbReference type="InterPro" id="IPR016442">
    <property type="entry name" value="tRNA_splic_arch_short"/>
</dbReference>
<dbReference type="InterPro" id="IPR036167">
    <property type="entry name" value="tRNA_intron_Endo_cat-like_sf"/>
</dbReference>
<dbReference type="FunFam" id="3.40.1350.10:FF:000006">
    <property type="entry name" value="tRNA-splicing endonuclease"/>
    <property type="match status" value="1"/>
</dbReference>
<dbReference type="Gene3D" id="3.40.1350.10">
    <property type="match status" value="1"/>
</dbReference>
<dbReference type="NCBIfam" id="TIGR00324">
    <property type="entry name" value="endA"/>
    <property type="match status" value="1"/>
</dbReference>
<evidence type="ECO:0000256" key="3">
    <source>
        <dbReference type="ARBA" id="ARBA00024798"/>
    </source>
</evidence>
<keyword evidence="1" id="KW-0819">tRNA processing</keyword>
<dbReference type="AlphaFoldDB" id="A0A7C1E5Z5"/>
<dbReference type="PANTHER" id="PTHR21227:SF0">
    <property type="entry name" value="TRNA-SPLICING ENDONUCLEASE SUBUNIT SEN2"/>
    <property type="match status" value="1"/>
</dbReference>
<gene>
    <name evidence="6" type="primary">endA</name>
    <name evidence="6" type="ORF">ENO04_05065</name>
</gene>
<keyword evidence="2 6" id="KW-0456">Lyase</keyword>
<feature type="domain" description="tRNA intron endonuclease catalytic" evidence="4">
    <location>
        <begin position="100"/>
        <end position="183"/>
    </location>
</feature>
<dbReference type="InterPro" id="IPR006678">
    <property type="entry name" value="tRNA_intron_Endonuc_N"/>
</dbReference>
<dbReference type="SUPFAM" id="SSF53032">
    <property type="entry name" value="tRNA-intron endonuclease catalytic domain-like"/>
    <property type="match status" value="1"/>
</dbReference>
<dbReference type="Pfam" id="PF01974">
    <property type="entry name" value="tRNA_int_endo"/>
    <property type="match status" value="1"/>
</dbReference>
<dbReference type="PANTHER" id="PTHR21227">
    <property type="entry name" value="TRNA-SPLICING ENDONUCLEASE SUBUNIT SEN2"/>
    <property type="match status" value="1"/>
</dbReference>
<dbReference type="EC" id="4.6.1.16" evidence="6"/>
<evidence type="ECO:0000313" key="6">
    <source>
        <dbReference type="EMBL" id="HDS10963.1"/>
    </source>
</evidence>
<evidence type="ECO:0000259" key="4">
    <source>
        <dbReference type="Pfam" id="PF01974"/>
    </source>
</evidence>
<dbReference type="GO" id="GO:0006388">
    <property type="term" value="P:tRNA splicing, via endonucleolytic cleavage and ligation"/>
    <property type="evidence" value="ECO:0007669"/>
    <property type="project" value="InterPro"/>
</dbReference>
<dbReference type="InterPro" id="IPR006677">
    <property type="entry name" value="tRNA_intron_Endonuc_cat-like"/>
</dbReference>
<name>A0A7C1E5Z5_9CREN</name>
<dbReference type="PIRSF" id="PIRSF005285">
    <property type="entry name" value="tRNA_splic_archaea"/>
    <property type="match status" value="1"/>
</dbReference>
<evidence type="ECO:0000256" key="1">
    <source>
        <dbReference type="ARBA" id="ARBA00022694"/>
    </source>
</evidence>
<dbReference type="GO" id="GO:0003676">
    <property type="term" value="F:nucleic acid binding"/>
    <property type="evidence" value="ECO:0007669"/>
    <property type="project" value="InterPro"/>
</dbReference>
<sequence length="191" mass="21712">MTSSTSSSTGNEKPRGVLIGLRVIVPNPDEASELYIKGVYGKPFGIKKPGLQKYNDVLELSLFEALYLLENDFITIENADGKKLSVEELRKISLERIPDFQELYDVYRDFRKKGFIVRSGMKFGSDFSLYKTAPGIEHAPYLVGVFKKDSEIDPVELIRAGRLSHSVRKKFIIAVHLGDNVKYAFLEWYKP</sequence>
<dbReference type="Gene3D" id="3.40.1170.20">
    <property type="entry name" value="tRNA intron endonuclease, N-terminal domain"/>
    <property type="match status" value="1"/>
</dbReference>
<dbReference type="InterPro" id="IPR011856">
    <property type="entry name" value="tRNA_endonuc-like_dom_sf"/>
</dbReference>
<dbReference type="GO" id="GO:0000213">
    <property type="term" value="F:tRNA-intron lyase activity"/>
    <property type="evidence" value="ECO:0007669"/>
    <property type="project" value="UniProtKB-EC"/>
</dbReference>
<evidence type="ECO:0000256" key="2">
    <source>
        <dbReference type="ARBA" id="ARBA00023239"/>
    </source>
</evidence>